<reference evidence="2 3" key="1">
    <citation type="submission" date="2023-05" db="EMBL/GenBank/DDBJ databases">
        <title>Chelatococcus sp. nov., a moderately thermophilic bacterium isolated from hot spring microbial mat.</title>
        <authorList>
            <person name="Hu C.-J."/>
            <person name="Li W.-J."/>
        </authorList>
    </citation>
    <scope>NUCLEOTIDE SEQUENCE [LARGE SCALE GENOMIC DNA]</scope>
    <source>
        <strain evidence="2 3">SYSU G07232</strain>
    </source>
</reference>
<keyword evidence="1" id="KW-0812">Transmembrane</keyword>
<dbReference type="Proteomes" id="UP001321492">
    <property type="component" value="Unassembled WGS sequence"/>
</dbReference>
<protein>
    <submittedName>
        <fullName evidence="2">Uncharacterized protein</fullName>
    </submittedName>
</protein>
<evidence type="ECO:0000313" key="2">
    <source>
        <dbReference type="EMBL" id="MDJ1158486.1"/>
    </source>
</evidence>
<keyword evidence="1" id="KW-0472">Membrane</keyword>
<gene>
    <name evidence="2" type="ORF">QNA08_09590</name>
</gene>
<name>A0ABT7AIR6_9HYPH</name>
<dbReference type="RefSeq" id="WP_283740479.1">
    <property type="nucleotide sequence ID" value="NZ_JASJEV010000005.1"/>
</dbReference>
<evidence type="ECO:0000256" key="1">
    <source>
        <dbReference type="SAM" id="Phobius"/>
    </source>
</evidence>
<sequence>MRIVLIERRPAAAPERRVMHAMLKRIAGLLAMLALGVAMLSLVAPS</sequence>
<evidence type="ECO:0000313" key="3">
    <source>
        <dbReference type="Proteomes" id="UP001321492"/>
    </source>
</evidence>
<feature type="transmembrane region" description="Helical" evidence="1">
    <location>
        <begin position="26"/>
        <end position="44"/>
    </location>
</feature>
<accession>A0ABT7AIR6</accession>
<keyword evidence="3" id="KW-1185">Reference proteome</keyword>
<comment type="caution">
    <text evidence="2">The sequence shown here is derived from an EMBL/GenBank/DDBJ whole genome shotgun (WGS) entry which is preliminary data.</text>
</comment>
<dbReference type="EMBL" id="JASJEV010000005">
    <property type="protein sequence ID" value="MDJ1158486.1"/>
    <property type="molecule type" value="Genomic_DNA"/>
</dbReference>
<keyword evidence="1" id="KW-1133">Transmembrane helix</keyword>
<organism evidence="2 3">
    <name type="scientific">Chelatococcus albus</name>
    <dbReference type="NCBI Taxonomy" id="3047466"/>
    <lineage>
        <taxon>Bacteria</taxon>
        <taxon>Pseudomonadati</taxon>
        <taxon>Pseudomonadota</taxon>
        <taxon>Alphaproteobacteria</taxon>
        <taxon>Hyphomicrobiales</taxon>
        <taxon>Chelatococcaceae</taxon>
        <taxon>Chelatococcus</taxon>
    </lineage>
</organism>
<proteinExistence type="predicted"/>